<dbReference type="Proteomes" id="UP000238083">
    <property type="component" value="Unassembled WGS sequence"/>
</dbReference>
<dbReference type="PANTHER" id="PTHR11638:SF18">
    <property type="entry name" value="HEAT SHOCK PROTEIN 104"/>
    <property type="match status" value="1"/>
</dbReference>
<name>A0A2T0R5H9_9ACTN</name>
<dbReference type="Gene3D" id="4.10.860.10">
    <property type="entry name" value="UVR domain"/>
    <property type="match status" value="1"/>
</dbReference>
<dbReference type="InterPro" id="IPR003959">
    <property type="entry name" value="ATPase_AAA_core"/>
</dbReference>
<evidence type="ECO:0000313" key="9">
    <source>
        <dbReference type="Proteomes" id="UP000238083"/>
    </source>
</evidence>
<evidence type="ECO:0000313" key="8">
    <source>
        <dbReference type="EMBL" id="PRY16004.1"/>
    </source>
</evidence>
<dbReference type="Pfam" id="PF02861">
    <property type="entry name" value="Clp_N"/>
    <property type="match status" value="1"/>
</dbReference>
<dbReference type="GO" id="GO:0005524">
    <property type="term" value="F:ATP binding"/>
    <property type="evidence" value="ECO:0007669"/>
    <property type="project" value="UniProtKB-KW"/>
</dbReference>
<dbReference type="InterPro" id="IPR019489">
    <property type="entry name" value="Clp_ATPase_C"/>
</dbReference>
<evidence type="ECO:0000259" key="7">
    <source>
        <dbReference type="PROSITE" id="PS51903"/>
    </source>
</evidence>
<dbReference type="InterPro" id="IPR004176">
    <property type="entry name" value="Clp_R_N"/>
</dbReference>
<dbReference type="OrthoDB" id="9803641at2"/>
<keyword evidence="3 8" id="KW-0067">ATP-binding</keyword>
<organism evidence="8 9">
    <name type="scientific">Kineococcus rhizosphaerae</name>
    <dbReference type="NCBI Taxonomy" id="559628"/>
    <lineage>
        <taxon>Bacteria</taxon>
        <taxon>Bacillati</taxon>
        <taxon>Actinomycetota</taxon>
        <taxon>Actinomycetes</taxon>
        <taxon>Kineosporiales</taxon>
        <taxon>Kineosporiaceae</taxon>
        <taxon>Kineococcus</taxon>
    </lineage>
</organism>
<feature type="domain" description="UVR" evidence="6">
    <location>
        <begin position="421"/>
        <end position="456"/>
    </location>
</feature>
<dbReference type="Gene3D" id="3.40.50.300">
    <property type="entry name" value="P-loop containing nucleotide triphosphate hydrolases"/>
    <property type="match status" value="2"/>
</dbReference>
<dbReference type="AlphaFoldDB" id="A0A2T0R5H9"/>
<dbReference type="SMART" id="SM01086">
    <property type="entry name" value="ClpB_D2-small"/>
    <property type="match status" value="1"/>
</dbReference>
<evidence type="ECO:0000259" key="6">
    <source>
        <dbReference type="PROSITE" id="PS50151"/>
    </source>
</evidence>
<dbReference type="Pfam" id="PF07724">
    <property type="entry name" value="AAA_2"/>
    <property type="match status" value="1"/>
</dbReference>
<dbReference type="GO" id="GO:0005737">
    <property type="term" value="C:cytoplasm"/>
    <property type="evidence" value="ECO:0007669"/>
    <property type="project" value="TreeGrafter"/>
</dbReference>
<dbReference type="GO" id="GO:0034605">
    <property type="term" value="P:cellular response to heat"/>
    <property type="evidence" value="ECO:0007669"/>
    <property type="project" value="TreeGrafter"/>
</dbReference>
<dbReference type="CDD" id="cd19499">
    <property type="entry name" value="RecA-like_ClpB_Hsp104-like"/>
    <property type="match status" value="1"/>
</dbReference>
<dbReference type="FunFam" id="3.40.50.300:FF:000010">
    <property type="entry name" value="Chaperone clpB 1, putative"/>
    <property type="match status" value="1"/>
</dbReference>
<keyword evidence="8" id="KW-0378">Hydrolase</keyword>
<dbReference type="SUPFAM" id="SSF52540">
    <property type="entry name" value="P-loop containing nucleoside triphosphate hydrolases"/>
    <property type="match status" value="2"/>
</dbReference>
<keyword evidence="4" id="KW-0143">Chaperone</keyword>
<dbReference type="FunFam" id="3.40.50.300:FF:000025">
    <property type="entry name" value="ATP-dependent Clp protease subunit"/>
    <property type="match status" value="1"/>
</dbReference>
<keyword evidence="1 5" id="KW-0677">Repeat</keyword>
<dbReference type="PANTHER" id="PTHR11638">
    <property type="entry name" value="ATP-DEPENDENT CLP PROTEASE"/>
    <property type="match status" value="1"/>
</dbReference>
<dbReference type="Pfam" id="PF10431">
    <property type="entry name" value="ClpB_D2-small"/>
    <property type="match status" value="1"/>
</dbReference>
<dbReference type="InterPro" id="IPR036628">
    <property type="entry name" value="Clp_N_dom_sf"/>
</dbReference>
<dbReference type="Pfam" id="PF17871">
    <property type="entry name" value="AAA_lid_9"/>
    <property type="match status" value="1"/>
</dbReference>
<evidence type="ECO:0000256" key="4">
    <source>
        <dbReference type="ARBA" id="ARBA00023186"/>
    </source>
</evidence>
<dbReference type="PRINTS" id="PR00300">
    <property type="entry name" value="CLPPROTEASEA"/>
</dbReference>
<dbReference type="PROSITE" id="PS51903">
    <property type="entry name" value="CLP_R"/>
    <property type="match status" value="1"/>
</dbReference>
<dbReference type="InterPro" id="IPR050130">
    <property type="entry name" value="ClpA_ClpB"/>
</dbReference>
<evidence type="ECO:0000256" key="3">
    <source>
        <dbReference type="ARBA" id="ARBA00022840"/>
    </source>
</evidence>
<comment type="caution">
    <text evidence="8">The sequence shown here is derived from an EMBL/GenBank/DDBJ whole genome shotgun (WGS) entry which is preliminary data.</text>
</comment>
<dbReference type="GO" id="GO:0016887">
    <property type="term" value="F:ATP hydrolysis activity"/>
    <property type="evidence" value="ECO:0007669"/>
    <property type="project" value="InterPro"/>
</dbReference>
<evidence type="ECO:0000256" key="1">
    <source>
        <dbReference type="ARBA" id="ARBA00022737"/>
    </source>
</evidence>
<gene>
    <name evidence="8" type="ORF">CLV37_104217</name>
</gene>
<keyword evidence="9" id="KW-1185">Reference proteome</keyword>
<dbReference type="InterPro" id="IPR018368">
    <property type="entry name" value="ClpA/B_CS1"/>
</dbReference>
<dbReference type="InterPro" id="IPR001943">
    <property type="entry name" value="UVR_dom"/>
</dbReference>
<dbReference type="GO" id="GO:0008233">
    <property type="term" value="F:peptidase activity"/>
    <property type="evidence" value="ECO:0007669"/>
    <property type="project" value="UniProtKB-KW"/>
</dbReference>
<evidence type="ECO:0000256" key="2">
    <source>
        <dbReference type="ARBA" id="ARBA00022741"/>
    </source>
</evidence>
<dbReference type="SMART" id="SM00382">
    <property type="entry name" value="AAA"/>
    <property type="match status" value="2"/>
</dbReference>
<dbReference type="GO" id="GO:0006508">
    <property type="term" value="P:proteolysis"/>
    <property type="evidence" value="ECO:0007669"/>
    <property type="project" value="UniProtKB-KW"/>
</dbReference>
<dbReference type="EMBL" id="PVZF01000004">
    <property type="protein sequence ID" value="PRY16004.1"/>
    <property type="molecule type" value="Genomic_DNA"/>
</dbReference>
<dbReference type="Gene3D" id="1.10.8.60">
    <property type="match status" value="2"/>
</dbReference>
<dbReference type="Gene3D" id="1.10.1780.10">
    <property type="entry name" value="Clp, N-terminal domain"/>
    <property type="match status" value="1"/>
</dbReference>
<dbReference type="InterPro" id="IPR003593">
    <property type="entry name" value="AAA+_ATPase"/>
</dbReference>
<sequence length="834" mass="92283">MFERFTDRARRVVVLAQEEARMLNHNYIGTEHILLGLIHEGEGVAAKALESLGISLDAVREQVQEIIGQGQQAPSGHIPFTPRAKKVLELSLREALQLGHNYIGTEHILLGLIREGEGVAAQVLVKLGADLNRVRQQVIQLLSGYQGKEPATAGGPQEGTPSGSLVLDQFGRNLTQAAREGKLDPVIGRDPQIERVMQVLSRRTKNNPILIGEPGVGKTAVVEGLAQAVVRGEVPETLKDKQIYTLDLGALVAGSRYRGDFEERLRKVLKEIRTRGDIILFIDEIHTLVGAGAAEGAIDAASILKPMLARGELQTVGATTLDEFRKHIEKDPALERRFQPIQVPEPTLAHAIEILKGLRDRYEAHHRVSITDAALVAAATLADRYVNDRYLPDKAIDLIDEAGARLRIRRMTAPPDLREFDERIADVRREKESAIDAQDFEKAASLRDKEKKLLAQKGEREKQWKSGDMDVVAEVDEELIAEVLATATGIPVVRLTEEESTRLLHMEDELHKRVIGQNDAIKALSQAIRRTRAGLKDPKRPGGSFIFAGPTGVGKTELAKALAEFLFGEEDALIQLDMSEFSEKHTVSRLFGSPPGYVGYEEGGQLTEKVRRKPFSVVLFDEVEKAHPDIFNSLLQILEDGRLTDSQGRMVDFKNTVIIMTTNLGTRDISKGVGTGFAAGSQTALTNYERMKSKVNEELKQHFRPEFLNRVDDIVVFPQLTQDEIIQIVDLFLKRLDDRLKDKDMGIELTPSAKVLLATKGYDPVLGARPLRRTIQRDIEDVLSEKILFGDLRAGQIVSVDTVGEGSEQTFTFEGTSKEDLPVTVPVGDVPTED</sequence>
<proteinExistence type="predicted"/>
<dbReference type="RefSeq" id="WP_106209846.1">
    <property type="nucleotide sequence ID" value="NZ_PVZF01000004.1"/>
</dbReference>
<keyword evidence="2" id="KW-0547">Nucleotide-binding</keyword>
<dbReference type="Pfam" id="PF00004">
    <property type="entry name" value="AAA"/>
    <property type="match status" value="1"/>
</dbReference>
<dbReference type="PROSITE" id="PS00870">
    <property type="entry name" value="CLPAB_1"/>
    <property type="match status" value="1"/>
</dbReference>
<protein>
    <submittedName>
        <fullName evidence="8">ATP-dependent Clp protease ATP-binding subunit ClpC</fullName>
    </submittedName>
</protein>
<evidence type="ECO:0000256" key="5">
    <source>
        <dbReference type="PROSITE-ProRule" id="PRU01251"/>
    </source>
</evidence>
<dbReference type="FunFam" id="1.10.1780.10:FF:000001">
    <property type="entry name" value="ATP-dependent Clp protease ATP-binding subunit"/>
    <property type="match status" value="1"/>
</dbReference>
<accession>A0A2T0R5H9</accession>
<dbReference type="CDD" id="cd00009">
    <property type="entry name" value="AAA"/>
    <property type="match status" value="1"/>
</dbReference>
<dbReference type="InterPro" id="IPR027417">
    <property type="entry name" value="P-loop_NTPase"/>
</dbReference>
<dbReference type="InterPro" id="IPR001270">
    <property type="entry name" value="ClpA/B"/>
</dbReference>
<dbReference type="PROSITE" id="PS50151">
    <property type="entry name" value="UVR"/>
    <property type="match status" value="1"/>
</dbReference>
<dbReference type="SUPFAM" id="SSF81923">
    <property type="entry name" value="Double Clp-N motif"/>
    <property type="match status" value="1"/>
</dbReference>
<dbReference type="InterPro" id="IPR041546">
    <property type="entry name" value="ClpA/ClpB_AAA_lid"/>
</dbReference>
<keyword evidence="8" id="KW-0645">Protease</keyword>
<feature type="domain" description="Clp R" evidence="7">
    <location>
        <begin position="2"/>
        <end position="144"/>
    </location>
</feature>
<reference evidence="8 9" key="1">
    <citation type="submission" date="2018-03" db="EMBL/GenBank/DDBJ databases">
        <title>Genomic Encyclopedia of Archaeal and Bacterial Type Strains, Phase II (KMG-II): from individual species to whole genera.</title>
        <authorList>
            <person name="Goeker M."/>
        </authorList>
    </citation>
    <scope>NUCLEOTIDE SEQUENCE [LARGE SCALE GENOMIC DNA]</scope>
    <source>
        <strain evidence="8 9">DSM 19711</strain>
    </source>
</reference>